<feature type="domain" description="Fe2OG dioxygenase" evidence="1">
    <location>
        <begin position="85"/>
        <end position="187"/>
    </location>
</feature>
<dbReference type="PANTHER" id="PTHR12463:SF1">
    <property type="entry name" value="2-OXOGLUTARATE AND FE-DEPENDENT OXYGENASE FAMILY PROTEIN"/>
    <property type="match status" value="1"/>
</dbReference>
<dbReference type="InterPro" id="IPR027450">
    <property type="entry name" value="AlkB-like"/>
</dbReference>
<gene>
    <name evidence="2" type="ORF">KDA_73330</name>
</gene>
<dbReference type="EMBL" id="BIFT01000002">
    <property type="protein sequence ID" value="GCE31849.1"/>
    <property type="molecule type" value="Genomic_DNA"/>
</dbReference>
<dbReference type="GO" id="GO:0032451">
    <property type="term" value="F:demethylase activity"/>
    <property type="evidence" value="ECO:0007669"/>
    <property type="project" value="TreeGrafter"/>
</dbReference>
<dbReference type="Pfam" id="PF13532">
    <property type="entry name" value="2OG-FeII_Oxy_2"/>
    <property type="match status" value="1"/>
</dbReference>
<protein>
    <submittedName>
        <fullName evidence="2">Alpha-ketoglutarate-dependent dioxygenase AlkB</fullName>
    </submittedName>
</protein>
<accession>A0A402BKI5</accession>
<evidence type="ECO:0000313" key="3">
    <source>
        <dbReference type="Proteomes" id="UP000287171"/>
    </source>
</evidence>
<dbReference type="Gene3D" id="2.60.120.590">
    <property type="entry name" value="Alpha-ketoglutarate-dependent dioxygenase AlkB-like"/>
    <property type="match status" value="1"/>
</dbReference>
<keyword evidence="2" id="KW-0560">Oxidoreductase</keyword>
<dbReference type="SUPFAM" id="SSF51197">
    <property type="entry name" value="Clavaminate synthase-like"/>
    <property type="match status" value="1"/>
</dbReference>
<dbReference type="InterPro" id="IPR032857">
    <property type="entry name" value="ALKBH4"/>
</dbReference>
<dbReference type="PROSITE" id="PS51471">
    <property type="entry name" value="FE2OG_OXY"/>
    <property type="match status" value="1"/>
</dbReference>
<dbReference type="GO" id="GO:0070988">
    <property type="term" value="P:demethylation"/>
    <property type="evidence" value="ECO:0007669"/>
    <property type="project" value="InterPro"/>
</dbReference>
<dbReference type="InterPro" id="IPR005123">
    <property type="entry name" value="Oxoglu/Fe-dep_dioxygenase_dom"/>
</dbReference>
<name>A0A402BKI5_9CHLR</name>
<dbReference type="InterPro" id="IPR037151">
    <property type="entry name" value="AlkB-like_sf"/>
</dbReference>
<dbReference type="PANTHER" id="PTHR12463">
    <property type="entry name" value="OXYGENASE-RELATED"/>
    <property type="match status" value="1"/>
</dbReference>
<keyword evidence="2" id="KW-0223">Dioxygenase</keyword>
<keyword evidence="3" id="KW-1185">Reference proteome</keyword>
<reference evidence="3" key="1">
    <citation type="submission" date="2018-12" db="EMBL/GenBank/DDBJ databases">
        <title>Tengunoibacter tsumagoiensis gen. nov., sp. nov., Dictyobacter kobayashii sp. nov., D. alpinus sp. nov., and D. joshuensis sp. nov. and description of Dictyobacteraceae fam. nov. within the order Ktedonobacterales isolated from Tengu-no-mugimeshi.</title>
        <authorList>
            <person name="Wang C.M."/>
            <person name="Zheng Y."/>
            <person name="Sakai Y."/>
            <person name="Toyoda A."/>
            <person name="Minakuchi Y."/>
            <person name="Abe K."/>
            <person name="Yokota A."/>
            <person name="Yabe S."/>
        </authorList>
    </citation>
    <scope>NUCLEOTIDE SEQUENCE [LARGE SCALE GENOMIC DNA]</scope>
    <source>
        <strain evidence="3">Uno16</strain>
    </source>
</reference>
<evidence type="ECO:0000313" key="2">
    <source>
        <dbReference type="EMBL" id="GCE31849.1"/>
    </source>
</evidence>
<comment type="caution">
    <text evidence="2">The sequence shown here is derived from an EMBL/GenBank/DDBJ whole genome shotgun (WGS) entry which is preliminary data.</text>
</comment>
<proteinExistence type="predicted"/>
<dbReference type="AlphaFoldDB" id="A0A402BKI5"/>
<dbReference type="Proteomes" id="UP000287171">
    <property type="component" value="Unassembled WGS sequence"/>
</dbReference>
<dbReference type="GO" id="GO:0051213">
    <property type="term" value="F:dioxygenase activity"/>
    <property type="evidence" value="ECO:0007669"/>
    <property type="project" value="UniProtKB-KW"/>
</dbReference>
<dbReference type="RefSeq" id="WP_218027641.1">
    <property type="nucleotide sequence ID" value="NZ_BIFT01000002.1"/>
</dbReference>
<sequence length="189" mass="21388">MTISMIAGLTYHEAYLAEKEQAALISLIDQQSWITDLKRRVQHYGYRYDYTRHTATSPQLYLGSLPEWLATVAQRLHADGFVAQVPDQVIVNEYEPGQGISSHIDCVPCFDDTILSLSLLSPCVMQFTHTSSTQKVPVLLEPGSLLIMQGEARYAWKHGLPARKTDVYQGQVLARKRRISLTFRNILAH</sequence>
<organism evidence="2 3">
    <name type="scientific">Dictyobacter alpinus</name>
    <dbReference type="NCBI Taxonomy" id="2014873"/>
    <lineage>
        <taxon>Bacteria</taxon>
        <taxon>Bacillati</taxon>
        <taxon>Chloroflexota</taxon>
        <taxon>Ktedonobacteria</taxon>
        <taxon>Ktedonobacterales</taxon>
        <taxon>Dictyobacteraceae</taxon>
        <taxon>Dictyobacter</taxon>
    </lineage>
</organism>
<evidence type="ECO:0000259" key="1">
    <source>
        <dbReference type="PROSITE" id="PS51471"/>
    </source>
</evidence>